<dbReference type="InterPro" id="IPR022164">
    <property type="entry name" value="Kinesin-like"/>
</dbReference>
<comment type="caution">
    <text evidence="12">The sequence shown here is derived from an EMBL/GenBank/DDBJ whole genome shotgun (WGS) entry which is preliminary data.</text>
</comment>
<evidence type="ECO:0000256" key="6">
    <source>
        <dbReference type="ARBA" id="ARBA00023054"/>
    </source>
</evidence>
<feature type="compositionally biased region" description="Low complexity" evidence="10">
    <location>
        <begin position="614"/>
        <end position="628"/>
    </location>
</feature>
<dbReference type="Gene3D" id="2.30.29.30">
    <property type="entry name" value="Pleckstrin-homology domain (PH domain)/Phosphotyrosine-binding domain (PTB)"/>
    <property type="match status" value="1"/>
</dbReference>
<evidence type="ECO:0000256" key="8">
    <source>
        <dbReference type="ARBA" id="ARBA00023212"/>
    </source>
</evidence>
<dbReference type="Gene3D" id="2.60.200.20">
    <property type="match status" value="1"/>
</dbReference>
<dbReference type="InterPro" id="IPR001752">
    <property type="entry name" value="Kinesin_motor_dom"/>
</dbReference>
<dbReference type="SMART" id="SM00233">
    <property type="entry name" value="PH"/>
    <property type="match status" value="1"/>
</dbReference>
<dbReference type="InterPro" id="IPR036961">
    <property type="entry name" value="Kinesin_motor_dom_sf"/>
</dbReference>
<dbReference type="Pfam" id="PF16183">
    <property type="entry name" value="Kinesin_assoc"/>
    <property type="match status" value="1"/>
</dbReference>
<evidence type="ECO:0000313" key="12">
    <source>
        <dbReference type="EMBL" id="KAJ2003016.1"/>
    </source>
</evidence>
<keyword evidence="3" id="KW-0493">Microtubule</keyword>
<feature type="region of interest" description="Disordered" evidence="10">
    <location>
        <begin position="612"/>
        <end position="638"/>
    </location>
</feature>
<dbReference type="InterPro" id="IPR027417">
    <property type="entry name" value="P-loop_NTPase"/>
</dbReference>
<reference evidence="12" key="1">
    <citation type="submission" date="2022-07" db="EMBL/GenBank/DDBJ databases">
        <title>Phylogenomic reconstructions and comparative analyses of Kickxellomycotina fungi.</title>
        <authorList>
            <person name="Reynolds N.K."/>
            <person name="Stajich J.E."/>
            <person name="Barry K."/>
            <person name="Grigoriev I.V."/>
            <person name="Crous P."/>
            <person name="Smith M.E."/>
        </authorList>
    </citation>
    <scope>NUCLEOTIDE SEQUENCE</scope>
    <source>
        <strain evidence="12">IMI 214461</strain>
    </source>
</reference>
<evidence type="ECO:0000256" key="10">
    <source>
        <dbReference type="SAM" id="MobiDB-lite"/>
    </source>
</evidence>
<accession>A0A9W8BD97</accession>
<evidence type="ECO:0000313" key="13">
    <source>
        <dbReference type="Proteomes" id="UP001150907"/>
    </source>
</evidence>
<dbReference type="Proteomes" id="UP001150907">
    <property type="component" value="Unassembled WGS sequence"/>
</dbReference>
<evidence type="ECO:0000256" key="7">
    <source>
        <dbReference type="ARBA" id="ARBA00023175"/>
    </source>
</evidence>
<dbReference type="GO" id="GO:0008017">
    <property type="term" value="F:microtubule binding"/>
    <property type="evidence" value="ECO:0007669"/>
    <property type="project" value="InterPro"/>
</dbReference>
<dbReference type="SUPFAM" id="SSF49879">
    <property type="entry name" value="SMAD/FHA domain"/>
    <property type="match status" value="1"/>
</dbReference>
<dbReference type="OrthoDB" id="3176171at2759"/>
<dbReference type="SUPFAM" id="SSF52540">
    <property type="entry name" value="P-loop containing nucleoside triphosphate hydrolases"/>
    <property type="match status" value="1"/>
</dbReference>
<dbReference type="InterPro" id="IPR001849">
    <property type="entry name" value="PH_domain"/>
</dbReference>
<keyword evidence="5 9" id="KW-0067">ATP-binding</keyword>
<dbReference type="PANTHER" id="PTHR47117">
    <property type="entry name" value="STAR-RELATED LIPID TRANSFER PROTEIN 9"/>
    <property type="match status" value="1"/>
</dbReference>
<feature type="domain" description="Kinesin motor" evidence="11">
    <location>
        <begin position="1"/>
        <end position="324"/>
    </location>
</feature>
<evidence type="ECO:0000256" key="1">
    <source>
        <dbReference type="ARBA" id="ARBA00004245"/>
    </source>
</evidence>
<evidence type="ECO:0000256" key="3">
    <source>
        <dbReference type="ARBA" id="ARBA00022701"/>
    </source>
</evidence>
<dbReference type="GO" id="GO:0010970">
    <property type="term" value="P:transport along microtubule"/>
    <property type="evidence" value="ECO:0007669"/>
    <property type="project" value="UniProtKB-ARBA"/>
</dbReference>
<dbReference type="FunFam" id="3.40.850.10:FF:000167">
    <property type="entry name" value="Uncharacterized protein"/>
    <property type="match status" value="1"/>
</dbReference>
<feature type="binding site" evidence="9">
    <location>
        <begin position="79"/>
        <end position="86"/>
    </location>
    <ligand>
        <name>ATP</name>
        <dbReference type="ChEBI" id="CHEBI:30616"/>
    </ligand>
</feature>
<dbReference type="Gene3D" id="3.40.850.10">
    <property type="entry name" value="Kinesin motor domain"/>
    <property type="match status" value="1"/>
</dbReference>
<comment type="subcellular location">
    <subcellularLocation>
        <location evidence="1">Cytoplasm</location>
        <location evidence="1">Cytoskeleton</location>
    </subcellularLocation>
</comment>
<evidence type="ECO:0000256" key="4">
    <source>
        <dbReference type="ARBA" id="ARBA00022741"/>
    </source>
</evidence>
<dbReference type="Gene3D" id="6.10.250.2520">
    <property type="match status" value="1"/>
</dbReference>
<dbReference type="InterPro" id="IPR019821">
    <property type="entry name" value="Kinesin_motor_CS"/>
</dbReference>
<dbReference type="GO" id="GO:0005874">
    <property type="term" value="C:microtubule"/>
    <property type="evidence" value="ECO:0007669"/>
    <property type="project" value="UniProtKB-KW"/>
</dbReference>
<keyword evidence="13" id="KW-1185">Reference proteome</keyword>
<keyword evidence="2" id="KW-0963">Cytoplasm</keyword>
<evidence type="ECO:0000259" key="11">
    <source>
        <dbReference type="PROSITE" id="PS50067"/>
    </source>
</evidence>
<dbReference type="Pfam" id="PF12473">
    <property type="entry name" value="DUF3694"/>
    <property type="match status" value="1"/>
</dbReference>
<name>A0A9W8BD97_9FUNG</name>
<dbReference type="InterPro" id="IPR032405">
    <property type="entry name" value="Kinesin_assoc"/>
</dbReference>
<comment type="similarity">
    <text evidence="9">Belongs to the TRAFAC class myosin-kinesin ATPase superfamily. Kinesin family.</text>
</comment>
<keyword evidence="4 9" id="KW-0547">Nucleotide-binding</keyword>
<dbReference type="GO" id="GO:0005524">
    <property type="term" value="F:ATP binding"/>
    <property type="evidence" value="ECO:0007669"/>
    <property type="project" value="UniProtKB-UniRule"/>
</dbReference>
<protein>
    <recommendedName>
        <fullName evidence="11">Kinesin motor domain-containing protein</fullName>
    </recommendedName>
</protein>
<dbReference type="InterPro" id="IPR011993">
    <property type="entry name" value="PH-like_dom_sf"/>
</dbReference>
<dbReference type="PRINTS" id="PR00380">
    <property type="entry name" value="KINESINHEAVY"/>
</dbReference>
<keyword evidence="7 9" id="KW-0505">Motor protein</keyword>
<keyword evidence="6" id="KW-0175">Coiled coil</keyword>
<dbReference type="SMART" id="SM00129">
    <property type="entry name" value="KISc"/>
    <property type="match status" value="1"/>
</dbReference>
<dbReference type="GO" id="GO:0003777">
    <property type="term" value="F:microtubule motor activity"/>
    <property type="evidence" value="ECO:0007669"/>
    <property type="project" value="InterPro"/>
</dbReference>
<dbReference type="EMBL" id="JANBQF010000252">
    <property type="protein sequence ID" value="KAJ2003016.1"/>
    <property type="molecule type" value="Genomic_DNA"/>
</dbReference>
<evidence type="ECO:0000256" key="9">
    <source>
        <dbReference type="PROSITE-ProRule" id="PRU00283"/>
    </source>
</evidence>
<gene>
    <name evidence="12" type="ORF">H4R26_003301</name>
</gene>
<dbReference type="PROSITE" id="PS50067">
    <property type="entry name" value="KINESIN_MOTOR_2"/>
    <property type="match status" value="1"/>
</dbReference>
<keyword evidence="8" id="KW-0206">Cytoskeleton</keyword>
<dbReference type="Pfam" id="PF00225">
    <property type="entry name" value="Kinesin"/>
    <property type="match status" value="1"/>
</dbReference>
<dbReference type="PROSITE" id="PS00411">
    <property type="entry name" value="KINESIN_MOTOR_1"/>
    <property type="match status" value="1"/>
</dbReference>
<evidence type="ECO:0000256" key="5">
    <source>
        <dbReference type="ARBA" id="ARBA00022840"/>
    </source>
</evidence>
<organism evidence="12 13">
    <name type="scientific">Coemansia thaxteri</name>
    <dbReference type="NCBI Taxonomy" id="2663907"/>
    <lineage>
        <taxon>Eukaryota</taxon>
        <taxon>Fungi</taxon>
        <taxon>Fungi incertae sedis</taxon>
        <taxon>Zoopagomycota</taxon>
        <taxon>Kickxellomycotina</taxon>
        <taxon>Kickxellomycetes</taxon>
        <taxon>Kickxellales</taxon>
        <taxon>Kickxellaceae</taxon>
        <taxon>Coemansia</taxon>
    </lineage>
</organism>
<sequence length="1470" mass="159367">MHGQRTVLKVPEATAITGKSIRTGSEQRERTYQFDYSYWTAGDTSKAGYASQEVVFGDIGEAVLGQALSGYHCCVFAYGQTGSGKSYTMMGGAGTEAGLIPRICEQLFKRGLDSNESTYHVEVSYLEIYNERVRDLLNPRTSGSLRVREHPALGPYVEDLTTAAVSTYEEMLEHMSQGNKARTVAATSMNEASSRSHAVFTITLTRRTTQPLGGGVTERVSRIRLVDLAGSERAKSTMATGARLKEGGKINQSLAALGKVISALADQGKGKHMGFVAYRDSVLTWLLKDSLGGNSRTFMVATVSPADFYETLSTLRYADRAKHIVNQATVNEDATAKLVRELKEEVAGLRQRLLAAGPNNAPGGGDLEDRVRANEKLIAELNRTWEEKLRHTQRIQAEREQALAALGIAIDTSGLGLHAPRDIPHLVNLSEDPLMSECLVYNLKRGHTLVGSGDVDIRLSAAGGVAPRHCIFAHDDDHVTVHPIGESLVLVNGLRICEPKRLRSGFRVIIGNSFVFRFNHPQQARQEMNGGDSVSDSVASAETETAADWHYAWHEAHPDDGGGRYSPGMWSDTVSEFSDCTVDAASMSSAASPRTRFSQQLGVRPPRIRALSVAQQQQNQRLGANQAASNQRARGQTVSGGGCAEEVAAGDAAAGDAEQLRAGRRLAWLVGRAWRRYKLLRVGQTMLQNAVYLKEANVISKELGQKAVYQFAIVRGGAERFPVSPLEPDALPALLVADAETHLDCTARAAYEPAVVVVKVLDIAHACWYVWALAAFRAQLDKMRRLSAVKGSYREHLVLDPFHAHPAPRFSCVGTATVPIWLGARAYSARIDAPVVDALSGLERGRVAGSLAALPLQGAGGGDQWSVIVHIKALHGVSEAEVSGVHCRLRLERMRLVAESSRLEAPATASQPLGGFGDGPVNVHFRRQWTVAAVGADARVVVEVFGAAQALALRRAFHEDVQLELDESAGAPSGPRLSASQNLLVERLHEEELFVDSQHEITAWLHVLELGADGSWERAPCVATAPGGHMSQAFALRQGLQRRVGVCVGHSASRHLRIRRVAELRIGRPVLVDAKGHAMAAPSTAPLARLPVADVCLADDMRVDNRCFVTAAAAWDTSVYACGLLNAPTRRGAHVRLALELVLEIENGDGPVALATEILAHVRPRSEASGKSTGAGWLAGLFQAAAAAATAEPEEAGEDERGPVFRIFSLTLSPVGAAGGACDLWRLNTGKKYVRGEEALLPWRPRSVRLVDDFRRAEHDAAWREAVARARQRVEALGPPPADVAAEAARNVAAVLRALHADAPPLLTLAQERLRRRVREAARRIAAFRCVPGGGLLRLRQDPLQAPGALAAGLQPRRACGVRPITMLGHCCHRGWVDVLDTSGATRWVRRWLVVERPHVFVFFDSQCRLLDDVINVSAARMRVDPHVSELLGRDGVLALYTATSSYMLCPPPAEMQQWISAIDEWYFIL</sequence>
<dbReference type="InterPro" id="IPR008984">
    <property type="entry name" value="SMAD_FHA_dom_sf"/>
</dbReference>
<proteinExistence type="inferred from homology"/>
<dbReference type="SUPFAM" id="SSF50729">
    <property type="entry name" value="PH domain-like"/>
    <property type="match status" value="1"/>
</dbReference>
<evidence type="ECO:0000256" key="2">
    <source>
        <dbReference type="ARBA" id="ARBA00022490"/>
    </source>
</evidence>